<dbReference type="Proteomes" id="UP000516305">
    <property type="component" value="Chromosome"/>
</dbReference>
<keyword evidence="1" id="KW-0472">Membrane</keyword>
<feature type="transmembrane region" description="Helical" evidence="1">
    <location>
        <begin position="107"/>
        <end position="128"/>
    </location>
</feature>
<keyword evidence="3" id="KW-1185">Reference proteome</keyword>
<organism evidence="2 3">
    <name type="scientific">Croceimicrobium hydrocarbonivorans</name>
    <dbReference type="NCBI Taxonomy" id="2761580"/>
    <lineage>
        <taxon>Bacteria</taxon>
        <taxon>Pseudomonadati</taxon>
        <taxon>Bacteroidota</taxon>
        <taxon>Flavobacteriia</taxon>
        <taxon>Flavobacteriales</taxon>
        <taxon>Owenweeksiaceae</taxon>
        <taxon>Croceimicrobium</taxon>
    </lineage>
</organism>
<proteinExistence type="predicted"/>
<evidence type="ECO:0000313" key="2">
    <source>
        <dbReference type="EMBL" id="QNR25221.1"/>
    </source>
</evidence>
<accession>A0A7H0VHM3</accession>
<evidence type="ECO:0000256" key="1">
    <source>
        <dbReference type="SAM" id="Phobius"/>
    </source>
</evidence>
<protein>
    <submittedName>
        <fullName evidence="2">DUF1449 family protein</fullName>
    </submittedName>
</protein>
<dbReference type="KEGG" id="chyd:H4K34_05100"/>
<dbReference type="RefSeq" id="WP_210759747.1">
    <property type="nucleotide sequence ID" value="NZ_CP060139.1"/>
</dbReference>
<keyword evidence="1" id="KW-1133">Transmembrane helix</keyword>
<keyword evidence="1" id="KW-0812">Transmembrane</keyword>
<name>A0A7H0VHM3_9FLAO</name>
<evidence type="ECO:0000313" key="3">
    <source>
        <dbReference type="Proteomes" id="UP000516305"/>
    </source>
</evidence>
<dbReference type="AlphaFoldDB" id="A0A7H0VHM3"/>
<gene>
    <name evidence="2" type="ORF">H4K34_05100</name>
</gene>
<sequence length="215" mass="24155">MTDFLNQIFNGANAIPTALLLFVILYWIIVILGFIGTDFLDIDLDIDVDGEAELDVDGEGMEVSWINNVLQFFNLGKIPLMIWLTFVALPLWFIAVNLNHFLGFEGFLSGILIFLPSAFVSLFFAKFATWPFVKMFEKLDADSKPKEIEGKTGTVTSSASASSKGMAEINYDGTFLRLMIRCHEGQNVKKGDKVLFIRKLDERGVYLVEPYSSID</sequence>
<feature type="transmembrane region" description="Helical" evidence="1">
    <location>
        <begin position="80"/>
        <end position="101"/>
    </location>
</feature>
<reference evidence="2 3" key="1">
    <citation type="submission" date="2020-08" db="EMBL/GenBank/DDBJ databases">
        <title>Croceimicrobium hydrocarbonivorans gen. nov., sp. nov., a novel marine bacterium isolated from a bacterial consortium that degrades polyethylene terephthalate.</title>
        <authorList>
            <person name="Liu R."/>
        </authorList>
    </citation>
    <scope>NUCLEOTIDE SEQUENCE [LARGE SCALE GENOMIC DNA]</scope>
    <source>
        <strain evidence="2 3">A20-9</strain>
    </source>
</reference>
<feature type="transmembrane region" description="Helical" evidence="1">
    <location>
        <begin position="14"/>
        <end position="35"/>
    </location>
</feature>
<dbReference type="EMBL" id="CP060139">
    <property type="protein sequence ID" value="QNR25221.1"/>
    <property type="molecule type" value="Genomic_DNA"/>
</dbReference>